<sequence length="179" mass="19099">MAGSRKAMLTQTDRRQPPGVSSCHLLLGGWGSAEPEAFTGLGHQRGAWGTSGEPAMDRRQLEVRSCEGVCSCGTGFRVDENTLVAVVTDSGCSSGVMGLVPSPDQPGCLPQREARLRLSINHKNKTTTCLDPRLDPHFAMNQRISQRTPVKQPPPLAPQSPQGGVLGGGNSNQQQQIQM</sequence>
<dbReference type="AlphaFoldDB" id="A0AA40LRH9"/>
<comment type="caution">
    <text evidence="2">The sequence shown here is derived from an EMBL/GenBank/DDBJ whole genome shotgun (WGS) entry which is preliminary data.</text>
</comment>
<dbReference type="EMBL" id="JAULJE010000005">
    <property type="protein sequence ID" value="KAK1343035.1"/>
    <property type="molecule type" value="Genomic_DNA"/>
</dbReference>
<accession>A0AA40LRH9</accession>
<keyword evidence="3" id="KW-1185">Reference proteome</keyword>
<dbReference type="Proteomes" id="UP001177744">
    <property type="component" value="Unassembled WGS sequence"/>
</dbReference>
<name>A0AA40LRH9_CNENI</name>
<feature type="region of interest" description="Disordered" evidence="1">
    <location>
        <begin position="147"/>
        <end position="179"/>
    </location>
</feature>
<evidence type="ECO:0000256" key="1">
    <source>
        <dbReference type="SAM" id="MobiDB-lite"/>
    </source>
</evidence>
<gene>
    <name evidence="2" type="ORF">QTO34_015805</name>
</gene>
<feature type="region of interest" description="Disordered" evidence="1">
    <location>
        <begin position="1"/>
        <end position="20"/>
    </location>
</feature>
<reference evidence="2" key="1">
    <citation type="submission" date="2023-06" db="EMBL/GenBank/DDBJ databases">
        <title>Reference genome for the Northern bat (Eptesicus nilssonii), a most northern bat species.</title>
        <authorList>
            <person name="Laine V.N."/>
            <person name="Pulliainen A.T."/>
            <person name="Lilley T.M."/>
        </authorList>
    </citation>
    <scope>NUCLEOTIDE SEQUENCE</scope>
    <source>
        <strain evidence="2">BLF_Eptnil</strain>
        <tissue evidence="2">Kidney</tissue>
    </source>
</reference>
<protein>
    <submittedName>
        <fullName evidence="2">Uncharacterized protein</fullName>
    </submittedName>
</protein>
<evidence type="ECO:0000313" key="2">
    <source>
        <dbReference type="EMBL" id="KAK1343035.1"/>
    </source>
</evidence>
<proteinExistence type="predicted"/>
<evidence type="ECO:0000313" key="3">
    <source>
        <dbReference type="Proteomes" id="UP001177744"/>
    </source>
</evidence>
<organism evidence="2 3">
    <name type="scientific">Cnephaeus nilssonii</name>
    <name type="common">Northern bat</name>
    <name type="synonym">Eptesicus nilssonii</name>
    <dbReference type="NCBI Taxonomy" id="3371016"/>
    <lineage>
        <taxon>Eukaryota</taxon>
        <taxon>Metazoa</taxon>
        <taxon>Chordata</taxon>
        <taxon>Craniata</taxon>
        <taxon>Vertebrata</taxon>
        <taxon>Euteleostomi</taxon>
        <taxon>Mammalia</taxon>
        <taxon>Eutheria</taxon>
        <taxon>Laurasiatheria</taxon>
        <taxon>Chiroptera</taxon>
        <taxon>Yangochiroptera</taxon>
        <taxon>Vespertilionidae</taxon>
        <taxon>Cnephaeus</taxon>
    </lineage>
</organism>